<dbReference type="Proteomes" id="UP000319852">
    <property type="component" value="Chromosome"/>
</dbReference>
<dbReference type="EMBL" id="CP036263">
    <property type="protein sequence ID" value="QDS96973.1"/>
    <property type="molecule type" value="Genomic_DNA"/>
</dbReference>
<keyword evidence="2" id="KW-1185">Reference proteome</keyword>
<evidence type="ECO:0000313" key="2">
    <source>
        <dbReference type="Proteomes" id="UP000319852"/>
    </source>
</evidence>
<dbReference type="KEGG" id="amob:HG15A2_02320"/>
<organism evidence="1 2">
    <name type="scientific">Adhaeretor mobilis</name>
    <dbReference type="NCBI Taxonomy" id="1930276"/>
    <lineage>
        <taxon>Bacteria</taxon>
        <taxon>Pseudomonadati</taxon>
        <taxon>Planctomycetota</taxon>
        <taxon>Planctomycetia</taxon>
        <taxon>Pirellulales</taxon>
        <taxon>Lacipirellulaceae</taxon>
        <taxon>Adhaeretor</taxon>
    </lineage>
</organism>
<protein>
    <submittedName>
        <fullName evidence="1">Uncharacterized protein</fullName>
    </submittedName>
</protein>
<dbReference type="OrthoDB" id="278845at2"/>
<accession>A0A517MQ09</accession>
<dbReference type="AlphaFoldDB" id="A0A517MQ09"/>
<reference evidence="1 2" key="1">
    <citation type="submission" date="2019-02" db="EMBL/GenBank/DDBJ databases">
        <title>Deep-cultivation of Planctomycetes and their phenomic and genomic characterization uncovers novel biology.</title>
        <authorList>
            <person name="Wiegand S."/>
            <person name="Jogler M."/>
            <person name="Boedeker C."/>
            <person name="Pinto D."/>
            <person name="Vollmers J."/>
            <person name="Rivas-Marin E."/>
            <person name="Kohn T."/>
            <person name="Peeters S.H."/>
            <person name="Heuer A."/>
            <person name="Rast P."/>
            <person name="Oberbeckmann S."/>
            <person name="Bunk B."/>
            <person name="Jeske O."/>
            <person name="Meyerdierks A."/>
            <person name="Storesund J.E."/>
            <person name="Kallscheuer N."/>
            <person name="Luecker S."/>
            <person name="Lage O.M."/>
            <person name="Pohl T."/>
            <person name="Merkel B.J."/>
            <person name="Hornburger P."/>
            <person name="Mueller R.-W."/>
            <person name="Bruemmer F."/>
            <person name="Labrenz M."/>
            <person name="Spormann A.M."/>
            <person name="Op den Camp H."/>
            <person name="Overmann J."/>
            <person name="Amann R."/>
            <person name="Jetten M.S.M."/>
            <person name="Mascher T."/>
            <person name="Medema M.H."/>
            <person name="Devos D.P."/>
            <person name="Kaster A.-K."/>
            <person name="Ovreas L."/>
            <person name="Rohde M."/>
            <person name="Galperin M.Y."/>
            <person name="Jogler C."/>
        </authorList>
    </citation>
    <scope>NUCLEOTIDE SEQUENCE [LARGE SCALE GENOMIC DNA]</scope>
    <source>
        <strain evidence="1 2">HG15A2</strain>
    </source>
</reference>
<name>A0A517MQ09_9BACT</name>
<sequence length="302" mass="32523">MPLTTAIRSLNRTTKCVGHNTRKKKRSTLINTRMQQALVALICLVTIQHASVLHADLVGIQYWDRGSANPETNGGPLWEGVVDTVSNKLRIDNWKELPQHGTEFWVPASLPQIPLIWSAYDANGGIYDVADNFGPVIGGTVSITNDFAFISNDTAQNMDWVYDVEGDGIDAQDRVIGGIVKPTRIGWGGFARQETLDGPFVFYTSAIDGETAYDETTLPRLPIEDPNSTPITNSLLASLDGTVVVTSRQTTSNPIVLAVPESSAFLGVGLVGTACALGTWLRKRRAGKLQGVGRASLNAAAC</sequence>
<dbReference type="RefSeq" id="WP_145056984.1">
    <property type="nucleotide sequence ID" value="NZ_CP036263.1"/>
</dbReference>
<proteinExistence type="predicted"/>
<evidence type="ECO:0000313" key="1">
    <source>
        <dbReference type="EMBL" id="QDS96973.1"/>
    </source>
</evidence>
<gene>
    <name evidence="1" type="ORF">HG15A2_02320</name>
</gene>